<dbReference type="PANTHER" id="PTHR30146">
    <property type="entry name" value="LACI-RELATED TRANSCRIPTIONAL REPRESSOR"/>
    <property type="match status" value="1"/>
</dbReference>
<dbReference type="InterPro" id="IPR000843">
    <property type="entry name" value="HTH_LacI"/>
</dbReference>
<accession>A0ABP9A873</accession>
<dbReference type="EMBL" id="BAABKO010000003">
    <property type="protein sequence ID" value="GAA4775047.1"/>
    <property type="molecule type" value="Genomic_DNA"/>
</dbReference>
<dbReference type="SMART" id="SM00354">
    <property type="entry name" value="HTH_LACI"/>
    <property type="match status" value="1"/>
</dbReference>
<protein>
    <submittedName>
        <fullName evidence="5">LacI family DNA-binding transcriptional regulator</fullName>
    </submittedName>
</protein>
<gene>
    <name evidence="5" type="ORF">GCM10023351_19350</name>
</gene>
<feature type="domain" description="HTH lacI-type" evidence="4">
    <location>
        <begin position="8"/>
        <end position="62"/>
    </location>
</feature>
<keyword evidence="2 5" id="KW-0238">DNA-binding</keyword>
<evidence type="ECO:0000259" key="4">
    <source>
        <dbReference type="PROSITE" id="PS50932"/>
    </source>
</evidence>
<organism evidence="5 6">
    <name type="scientific">Microbacterium gilvum</name>
    <dbReference type="NCBI Taxonomy" id="1336204"/>
    <lineage>
        <taxon>Bacteria</taxon>
        <taxon>Bacillati</taxon>
        <taxon>Actinomycetota</taxon>
        <taxon>Actinomycetes</taxon>
        <taxon>Micrococcales</taxon>
        <taxon>Microbacteriaceae</taxon>
        <taxon>Microbacterium</taxon>
    </lineage>
</organism>
<evidence type="ECO:0000313" key="5">
    <source>
        <dbReference type="EMBL" id="GAA4775047.1"/>
    </source>
</evidence>
<dbReference type="Gene3D" id="3.40.50.2300">
    <property type="match status" value="2"/>
</dbReference>
<dbReference type="PANTHER" id="PTHR30146:SF109">
    <property type="entry name" value="HTH-TYPE TRANSCRIPTIONAL REGULATOR GALS"/>
    <property type="match status" value="1"/>
</dbReference>
<dbReference type="SUPFAM" id="SSF53822">
    <property type="entry name" value="Periplasmic binding protein-like I"/>
    <property type="match status" value="1"/>
</dbReference>
<dbReference type="RefSeq" id="WP_345438552.1">
    <property type="nucleotide sequence ID" value="NZ_BAABKO010000003.1"/>
</dbReference>
<proteinExistence type="predicted"/>
<dbReference type="Pfam" id="PF13377">
    <property type="entry name" value="Peripla_BP_3"/>
    <property type="match status" value="1"/>
</dbReference>
<keyword evidence="1" id="KW-0805">Transcription regulation</keyword>
<reference evidence="6" key="1">
    <citation type="journal article" date="2019" name="Int. J. Syst. Evol. Microbiol.">
        <title>The Global Catalogue of Microorganisms (GCM) 10K type strain sequencing project: providing services to taxonomists for standard genome sequencing and annotation.</title>
        <authorList>
            <consortium name="The Broad Institute Genomics Platform"/>
            <consortium name="The Broad Institute Genome Sequencing Center for Infectious Disease"/>
            <person name="Wu L."/>
            <person name="Ma J."/>
        </authorList>
    </citation>
    <scope>NUCLEOTIDE SEQUENCE [LARGE SCALE GENOMIC DNA]</scope>
    <source>
        <strain evidence="6">JCM 18537</strain>
    </source>
</reference>
<dbReference type="PROSITE" id="PS00356">
    <property type="entry name" value="HTH_LACI_1"/>
    <property type="match status" value="1"/>
</dbReference>
<dbReference type="SUPFAM" id="SSF47413">
    <property type="entry name" value="lambda repressor-like DNA-binding domains"/>
    <property type="match status" value="1"/>
</dbReference>
<evidence type="ECO:0000256" key="3">
    <source>
        <dbReference type="ARBA" id="ARBA00023163"/>
    </source>
</evidence>
<keyword evidence="6" id="KW-1185">Reference proteome</keyword>
<sequence length="337" mass="35796">MRISETPVSLAEVARRAGVSSATASKALNGRVDVNEATRARVEQAARDLGYLPNSLARGLMGARTGTVGVVTTDLDGRFALPILMGVEDSLGIDRILSFLCDARGDDLREESLIASLLARRVDGLILVGRQTDPRPSLGAIPVPVVYAYAESDDPSDMSVTVDNADVGRRAARHLLDIGRRRIAQVAGEASHGASRDRVGGASSAIAAAGLLEGAGRVRFGDWSEGWGRAAAHDILDQDGDVDAILCGSDQVARGVLDTLHERRVRVPDDVAVIGVDNWEPLAAHARPPLTTVDLQLQQLGRVAAHRLQRATTGEIRGGVERLPGSLIIRDSTVLRR</sequence>
<dbReference type="Proteomes" id="UP001501645">
    <property type="component" value="Unassembled WGS sequence"/>
</dbReference>
<dbReference type="GO" id="GO:0003677">
    <property type="term" value="F:DNA binding"/>
    <property type="evidence" value="ECO:0007669"/>
    <property type="project" value="UniProtKB-KW"/>
</dbReference>
<dbReference type="InterPro" id="IPR028082">
    <property type="entry name" value="Peripla_BP_I"/>
</dbReference>
<dbReference type="Pfam" id="PF00356">
    <property type="entry name" value="LacI"/>
    <property type="match status" value="1"/>
</dbReference>
<name>A0ABP9A873_9MICO</name>
<dbReference type="PROSITE" id="PS50932">
    <property type="entry name" value="HTH_LACI_2"/>
    <property type="match status" value="1"/>
</dbReference>
<comment type="caution">
    <text evidence="5">The sequence shown here is derived from an EMBL/GenBank/DDBJ whole genome shotgun (WGS) entry which is preliminary data.</text>
</comment>
<evidence type="ECO:0000256" key="2">
    <source>
        <dbReference type="ARBA" id="ARBA00023125"/>
    </source>
</evidence>
<dbReference type="Gene3D" id="1.10.260.40">
    <property type="entry name" value="lambda repressor-like DNA-binding domains"/>
    <property type="match status" value="1"/>
</dbReference>
<dbReference type="InterPro" id="IPR046335">
    <property type="entry name" value="LacI/GalR-like_sensor"/>
</dbReference>
<keyword evidence="3" id="KW-0804">Transcription</keyword>
<evidence type="ECO:0000256" key="1">
    <source>
        <dbReference type="ARBA" id="ARBA00023015"/>
    </source>
</evidence>
<evidence type="ECO:0000313" key="6">
    <source>
        <dbReference type="Proteomes" id="UP001501645"/>
    </source>
</evidence>
<dbReference type="CDD" id="cd01392">
    <property type="entry name" value="HTH_LacI"/>
    <property type="match status" value="1"/>
</dbReference>
<dbReference type="InterPro" id="IPR010982">
    <property type="entry name" value="Lambda_DNA-bd_dom_sf"/>
</dbReference>